<evidence type="ECO:0000313" key="12">
    <source>
        <dbReference type="EMBL" id="KAK3021291.1"/>
    </source>
</evidence>
<keyword evidence="4" id="KW-0963">Cytoplasm</keyword>
<evidence type="ECO:0000256" key="7">
    <source>
        <dbReference type="ARBA" id="ARBA00022843"/>
    </source>
</evidence>
<evidence type="ECO:0000256" key="8">
    <source>
        <dbReference type="ARBA" id="ARBA00023242"/>
    </source>
</evidence>
<keyword evidence="8" id="KW-0539">Nucleus</keyword>
<dbReference type="Gene3D" id="3.10.20.90">
    <property type="entry name" value="Phosphatidylinositol 3-kinase Catalytic Subunit, Chain A, domain 1"/>
    <property type="match status" value="11"/>
</dbReference>
<dbReference type="Proteomes" id="UP001188597">
    <property type="component" value="Unassembled WGS sequence"/>
</dbReference>
<feature type="domain" description="Ubiquitin-like" evidence="11">
    <location>
        <begin position="915"/>
        <end position="990"/>
    </location>
</feature>
<dbReference type="SMART" id="SM00213">
    <property type="entry name" value="UBQ"/>
    <property type="match status" value="11"/>
</dbReference>
<dbReference type="PROSITE" id="PS50053">
    <property type="entry name" value="UBIQUITIN_2"/>
    <property type="match status" value="11"/>
</dbReference>
<comment type="caution">
    <text evidence="12">The sequence shown here is derived from an EMBL/GenBank/DDBJ whole genome shotgun (WGS) entry which is preliminary data.</text>
</comment>
<evidence type="ECO:0000256" key="5">
    <source>
        <dbReference type="ARBA" id="ARBA00022499"/>
    </source>
</evidence>
<comment type="similarity">
    <text evidence="3">Belongs to the ubiquitin family.</text>
</comment>
<feature type="domain" description="Ubiquitin-like" evidence="11">
    <location>
        <begin position="153"/>
        <end position="228"/>
    </location>
</feature>
<evidence type="ECO:0000256" key="2">
    <source>
        <dbReference type="ARBA" id="ARBA00004496"/>
    </source>
</evidence>
<evidence type="ECO:0000256" key="4">
    <source>
        <dbReference type="ARBA" id="ARBA00022490"/>
    </source>
</evidence>
<gene>
    <name evidence="12" type="ORF">RJ639_047282</name>
</gene>
<sequence>MQIFVKTLTGKTITLEVESSDTIDNVKAKIQDKEGIPPDQQRLIFAGKQLEDGRTLADYNIQKESTLHLVLRLRGDMQIFVKTLTGKTITLEVESSDTIDNVKAKIQDKEGISPDQQRLIFAGKQLEDGRTLADYNIQKESTLHLVLRLRGGMQIFVKTLTGKTITLEVESSDTIDNVKAKIQDKEGIPPDQQRLIFAGKQLEDGRTLADYNIQKESTLHLVLRLRGGMQIFVKTLTGKTITLEVESSDTIDNVKAKIQDKEGIPPDQQRLIFAGKQLEDGRTLADYNIQKESTLHLVLRLRGGMQIFVKTLTGKTITLEVESSDTIDNVKAKIQDKEGIPPDQQRLIFAGKQLEDGRTLADYNIQKESTLHLVLRLRGEPVAENSAIPCTLACGIFRARSLRFGIAGVLCGGVLAGAVPHAPFPAFSHRAYPLLVDVRSALSPRIGIAHPISPVSGSTAGGYAAVRSWSFLTHGIIFLEIGCFLGHENCGNLAERWGMMLEKYIVDFSIRVTNMWWMLAYTDGGSGSCKWFRESILFVMNWYGIECFTTIASDEHTMQKAFSWESSRCLRITTSGLIWSSSNVLIYNCTCSSDHEWFRFSQLRNVSRLTMQIFVKTLTGKTITLEVESSDTIDNVKAKIQDKEGIPPDQQRLIFAGKQLEDGRTLADYNIQKESTLHLVLRLRGGMQIFVKTLTGKTITLEVESSDTIDNVKAKIQDKEGIPPDQQRLIFAGKQLEDGRTLADYNIQKESTLHLVLRLRGGMQIFVKTLTGKTITLEVESSDTIDNVKAKIQDKEGIPPDQQRLIFAGKQLEDGRTLADYNIQKESTLHLVLRLRGGMQIFVKTLTGKTITLEVESSDTIDNVKAKIQDKEGIPPDQQRLIFAGKQLEDGRTLADYNIQKESTLHLVLRLRGGMQIFVKTLTGKTITLEVESSDTIDNVKAKIQDKEGIPPDQQRLIFAGKQLEDGRTLADYNIQKESTLHLVLRLRGGMQIFVKTLTGKTITLEVESSDTIDNVKAKIQDKEGIPPDQQRLIFAGKQLEDGRTLADYNIQKESTLHLVLRLRGTVPSAPSPAFSHLAFPSPAAAASPPALWPRNGTAHPRSQAAGSTAAGFAAAGSPPFSCPARRTAFPASSTSGRSGAAAAGSALGISAVNRWGCLGRRDWRGGGDEGMIESGEVEIGSADWAGGEDVRGWVGLGEISSGAIGSAKEIGWKRQILVWLLDQWVEVGKRGCLWVRMVKIANCP</sequence>
<name>A0AA88W555_9ASTE</name>
<feature type="domain" description="Ubiquitin-like" evidence="11">
    <location>
        <begin position="229"/>
        <end position="304"/>
    </location>
</feature>
<feature type="domain" description="Ubiquitin-like" evidence="11">
    <location>
        <begin position="1"/>
        <end position="76"/>
    </location>
</feature>
<dbReference type="InterPro" id="IPR050158">
    <property type="entry name" value="Ubiquitin_ubiquitin-like"/>
</dbReference>
<evidence type="ECO:0000256" key="10">
    <source>
        <dbReference type="SAM" id="MobiDB-lite"/>
    </source>
</evidence>
<feature type="domain" description="Ubiquitin-like" evidence="11">
    <location>
        <begin position="77"/>
        <end position="152"/>
    </location>
</feature>
<keyword evidence="6" id="KW-0677">Repeat</keyword>
<dbReference type="InterPro" id="IPR019954">
    <property type="entry name" value="Ubiquitin_CS"/>
</dbReference>
<dbReference type="GO" id="GO:0003729">
    <property type="term" value="F:mRNA binding"/>
    <property type="evidence" value="ECO:0007669"/>
    <property type="project" value="UniProtKB-ARBA"/>
</dbReference>
<feature type="domain" description="Ubiquitin-like" evidence="11">
    <location>
        <begin position="305"/>
        <end position="380"/>
    </location>
</feature>
<feature type="domain" description="Ubiquitin-like" evidence="11">
    <location>
        <begin position="839"/>
        <end position="914"/>
    </location>
</feature>
<evidence type="ECO:0000256" key="3">
    <source>
        <dbReference type="ARBA" id="ARBA00008430"/>
    </source>
</evidence>
<dbReference type="FunFam" id="3.10.20.90:FF:000016">
    <property type="entry name" value="Polyubiquitin 3"/>
    <property type="match status" value="10"/>
</dbReference>
<feature type="domain" description="Ubiquitin-like" evidence="11">
    <location>
        <begin position="763"/>
        <end position="838"/>
    </location>
</feature>
<dbReference type="EMBL" id="JAVXUP010000768">
    <property type="protein sequence ID" value="KAK3021291.1"/>
    <property type="molecule type" value="Genomic_DNA"/>
</dbReference>
<dbReference type="FunFam" id="3.10.20.90:FF:000011">
    <property type="entry name" value="Polyubiquitin Ubiquitin"/>
    <property type="match status" value="1"/>
</dbReference>
<dbReference type="InterPro" id="IPR029071">
    <property type="entry name" value="Ubiquitin-like_domsf"/>
</dbReference>
<keyword evidence="7" id="KW-0832">Ubl conjugation</keyword>
<dbReference type="PRINTS" id="PR00348">
    <property type="entry name" value="UBIQUITIN"/>
</dbReference>
<reference evidence="12" key="1">
    <citation type="submission" date="2022-12" db="EMBL/GenBank/DDBJ databases">
        <title>Draft genome assemblies for two species of Escallonia (Escalloniales).</title>
        <authorList>
            <person name="Chanderbali A."/>
            <person name="Dervinis C."/>
            <person name="Anghel I."/>
            <person name="Soltis D."/>
            <person name="Soltis P."/>
            <person name="Zapata F."/>
        </authorList>
    </citation>
    <scope>NUCLEOTIDE SEQUENCE</scope>
    <source>
        <strain evidence="12">UCBG64.0493</strain>
        <tissue evidence="12">Leaf</tissue>
    </source>
</reference>
<dbReference type="InterPro" id="IPR019956">
    <property type="entry name" value="Ubiquitin_dom"/>
</dbReference>
<dbReference type="GO" id="GO:0005634">
    <property type="term" value="C:nucleus"/>
    <property type="evidence" value="ECO:0007669"/>
    <property type="project" value="UniProtKB-SubCell"/>
</dbReference>
<evidence type="ECO:0000256" key="6">
    <source>
        <dbReference type="ARBA" id="ARBA00022737"/>
    </source>
</evidence>
<comment type="subcellular location">
    <subcellularLocation>
        <location evidence="2">Cytoplasm</location>
    </subcellularLocation>
    <subcellularLocation>
        <location evidence="1">Nucleus</location>
    </subcellularLocation>
</comment>
<keyword evidence="13" id="KW-1185">Reference proteome</keyword>
<dbReference type="GO" id="GO:0005737">
    <property type="term" value="C:cytoplasm"/>
    <property type="evidence" value="ECO:0007669"/>
    <property type="project" value="UniProtKB-SubCell"/>
</dbReference>
<organism evidence="12 13">
    <name type="scientific">Escallonia herrerae</name>
    <dbReference type="NCBI Taxonomy" id="1293975"/>
    <lineage>
        <taxon>Eukaryota</taxon>
        <taxon>Viridiplantae</taxon>
        <taxon>Streptophyta</taxon>
        <taxon>Embryophyta</taxon>
        <taxon>Tracheophyta</taxon>
        <taxon>Spermatophyta</taxon>
        <taxon>Magnoliopsida</taxon>
        <taxon>eudicotyledons</taxon>
        <taxon>Gunneridae</taxon>
        <taxon>Pentapetalae</taxon>
        <taxon>asterids</taxon>
        <taxon>campanulids</taxon>
        <taxon>Escalloniales</taxon>
        <taxon>Escalloniaceae</taxon>
        <taxon>Escallonia</taxon>
    </lineage>
</organism>
<proteinExistence type="inferred from homology"/>
<keyword evidence="5" id="KW-1017">Isopeptide bond</keyword>
<evidence type="ECO:0000259" key="11">
    <source>
        <dbReference type="PROSITE" id="PS50053"/>
    </source>
</evidence>
<comment type="function">
    <text evidence="9">Ubiquitin exists either covalently attached to another protein, or free (unanchored). When covalently bound, it is conjugated to target proteins via an isopeptide bond either as a monomer (monoubiquitin), a polymer linked via different Lys residues of the ubiquitin (polyubiquitin chains) or a linear polymer linked via the initiator Met of the ubiquitin (linear polyubiquitin chains). Polyubiquitin chains, when attached to a target protein, have different functions depending on the Lys residue of the ubiquitin that is linked: Lys-48-linked is involved in protein degradation via the proteasome. Linear polymer chains formed via attachment by the initiator Met lead to cell signaling. Ubiquitin is usually conjugated to Lys residues of target proteins, however, in rare cases, conjugation to Cys or Ser residues has been observed. When polyubiquitin is free (unanchored-polyubiquitin), it also has distinct roles, such as in activation of protein kinases, and in signaling.</text>
</comment>
<dbReference type="PROSITE" id="PS00299">
    <property type="entry name" value="UBIQUITIN_1"/>
    <property type="match status" value="10"/>
</dbReference>
<feature type="domain" description="Ubiquitin-like" evidence="11">
    <location>
        <begin position="611"/>
        <end position="686"/>
    </location>
</feature>
<feature type="domain" description="Ubiquitin-like" evidence="11">
    <location>
        <begin position="991"/>
        <end position="1066"/>
    </location>
</feature>
<protein>
    <recommendedName>
        <fullName evidence="11">Ubiquitin-like domain-containing protein</fullName>
    </recommendedName>
</protein>
<evidence type="ECO:0000256" key="1">
    <source>
        <dbReference type="ARBA" id="ARBA00004123"/>
    </source>
</evidence>
<dbReference type="CDD" id="cd01803">
    <property type="entry name" value="Ubl_ubiquitin"/>
    <property type="match status" value="11"/>
</dbReference>
<evidence type="ECO:0000313" key="13">
    <source>
        <dbReference type="Proteomes" id="UP001188597"/>
    </source>
</evidence>
<accession>A0AA88W555</accession>
<dbReference type="PANTHER" id="PTHR10666">
    <property type="entry name" value="UBIQUITIN"/>
    <property type="match status" value="1"/>
</dbReference>
<dbReference type="AlphaFoldDB" id="A0AA88W555"/>
<evidence type="ECO:0000256" key="9">
    <source>
        <dbReference type="ARBA" id="ARBA00054839"/>
    </source>
</evidence>
<feature type="region of interest" description="Disordered" evidence="10">
    <location>
        <begin position="1086"/>
        <end position="1113"/>
    </location>
</feature>
<dbReference type="Pfam" id="PF00240">
    <property type="entry name" value="ubiquitin"/>
    <property type="match status" value="11"/>
</dbReference>
<feature type="domain" description="Ubiquitin-like" evidence="11">
    <location>
        <begin position="687"/>
        <end position="762"/>
    </location>
</feature>
<dbReference type="InterPro" id="IPR000626">
    <property type="entry name" value="Ubiquitin-like_dom"/>
</dbReference>
<dbReference type="SUPFAM" id="SSF54236">
    <property type="entry name" value="Ubiquitin-like"/>
    <property type="match status" value="11"/>
</dbReference>